<gene>
    <name evidence="1" type="ORF">PISMIDRAFT_679017</name>
</gene>
<evidence type="ECO:0000313" key="2">
    <source>
        <dbReference type="Proteomes" id="UP000054018"/>
    </source>
</evidence>
<dbReference type="HOGENOM" id="CLU_1917894_0_0_1"/>
<organism evidence="1 2">
    <name type="scientific">Pisolithus microcarpus 441</name>
    <dbReference type="NCBI Taxonomy" id="765257"/>
    <lineage>
        <taxon>Eukaryota</taxon>
        <taxon>Fungi</taxon>
        <taxon>Dikarya</taxon>
        <taxon>Basidiomycota</taxon>
        <taxon>Agaricomycotina</taxon>
        <taxon>Agaricomycetes</taxon>
        <taxon>Agaricomycetidae</taxon>
        <taxon>Boletales</taxon>
        <taxon>Sclerodermatineae</taxon>
        <taxon>Pisolithaceae</taxon>
        <taxon>Pisolithus</taxon>
    </lineage>
</organism>
<accession>A0A0C9ZMJ2</accession>
<sequence length="132" mass="14670">MTVLLHLHAAIYARLIDHWNAPSSFEGLKHAHFFDDTPITCCICSWAPLGRARNGYFSGGDAVSSRCRVDTLVPCCGLVCFRVCVWRAREPSKLPNVLLSGNGVYTSVGFLMKAEYPALSPLPTRWISRGHY</sequence>
<keyword evidence="2" id="KW-1185">Reference proteome</keyword>
<dbReference type="AlphaFoldDB" id="A0A0C9ZMJ2"/>
<dbReference type="EMBL" id="KN833724">
    <property type="protein sequence ID" value="KIK23587.1"/>
    <property type="molecule type" value="Genomic_DNA"/>
</dbReference>
<reference evidence="2" key="2">
    <citation type="submission" date="2015-01" db="EMBL/GenBank/DDBJ databases">
        <title>Evolutionary Origins and Diversification of the Mycorrhizal Mutualists.</title>
        <authorList>
            <consortium name="DOE Joint Genome Institute"/>
            <consortium name="Mycorrhizal Genomics Consortium"/>
            <person name="Kohler A."/>
            <person name="Kuo A."/>
            <person name="Nagy L.G."/>
            <person name="Floudas D."/>
            <person name="Copeland A."/>
            <person name="Barry K.W."/>
            <person name="Cichocki N."/>
            <person name="Veneault-Fourrey C."/>
            <person name="LaButti K."/>
            <person name="Lindquist E.A."/>
            <person name="Lipzen A."/>
            <person name="Lundell T."/>
            <person name="Morin E."/>
            <person name="Murat C."/>
            <person name="Riley R."/>
            <person name="Ohm R."/>
            <person name="Sun H."/>
            <person name="Tunlid A."/>
            <person name="Henrissat B."/>
            <person name="Grigoriev I.V."/>
            <person name="Hibbett D.S."/>
            <person name="Martin F."/>
        </authorList>
    </citation>
    <scope>NUCLEOTIDE SEQUENCE [LARGE SCALE GENOMIC DNA]</scope>
    <source>
        <strain evidence="2">441</strain>
    </source>
</reference>
<proteinExistence type="predicted"/>
<evidence type="ECO:0000313" key="1">
    <source>
        <dbReference type="EMBL" id="KIK23587.1"/>
    </source>
</evidence>
<reference evidence="1 2" key="1">
    <citation type="submission" date="2014-04" db="EMBL/GenBank/DDBJ databases">
        <authorList>
            <consortium name="DOE Joint Genome Institute"/>
            <person name="Kuo A."/>
            <person name="Kohler A."/>
            <person name="Costa M.D."/>
            <person name="Nagy L.G."/>
            <person name="Floudas D."/>
            <person name="Copeland A."/>
            <person name="Barry K.W."/>
            <person name="Cichocki N."/>
            <person name="Veneault-Fourrey C."/>
            <person name="LaButti K."/>
            <person name="Lindquist E.A."/>
            <person name="Lipzen A."/>
            <person name="Lundell T."/>
            <person name="Morin E."/>
            <person name="Murat C."/>
            <person name="Sun H."/>
            <person name="Tunlid A."/>
            <person name="Henrissat B."/>
            <person name="Grigoriev I.V."/>
            <person name="Hibbett D.S."/>
            <person name="Martin F."/>
            <person name="Nordberg H.P."/>
            <person name="Cantor M.N."/>
            <person name="Hua S.X."/>
        </authorList>
    </citation>
    <scope>NUCLEOTIDE SEQUENCE [LARGE SCALE GENOMIC DNA]</scope>
    <source>
        <strain evidence="1 2">441</strain>
    </source>
</reference>
<name>A0A0C9ZMJ2_9AGAM</name>
<dbReference type="Proteomes" id="UP000054018">
    <property type="component" value="Unassembled WGS sequence"/>
</dbReference>
<protein>
    <submittedName>
        <fullName evidence="1">Uncharacterized protein</fullName>
    </submittedName>
</protein>